<dbReference type="EMBL" id="JARQWQ010000332">
    <property type="protein sequence ID" value="KAK2546693.1"/>
    <property type="molecule type" value="Genomic_DNA"/>
</dbReference>
<evidence type="ECO:0000313" key="2">
    <source>
        <dbReference type="EMBL" id="KAK2546693.1"/>
    </source>
</evidence>
<gene>
    <name evidence="2" type="ORF">P5673_033695</name>
</gene>
<keyword evidence="3" id="KW-1185">Reference proteome</keyword>
<dbReference type="Proteomes" id="UP001249851">
    <property type="component" value="Unassembled WGS sequence"/>
</dbReference>
<name>A0AAD9UR20_ACRCE</name>
<feature type="compositionally biased region" description="Basic and acidic residues" evidence="1">
    <location>
        <begin position="75"/>
        <end position="85"/>
    </location>
</feature>
<feature type="region of interest" description="Disordered" evidence="1">
    <location>
        <begin position="33"/>
        <end position="85"/>
    </location>
</feature>
<sequence>MPVNPTASFVTPVTVNTALDLATLTATDIDTSGRSQISVQEGVERRGASIEDRTDSSGRLQVSFQEGAERTGAAIKDRTGERHVF</sequence>
<accession>A0AAD9UR20</accession>
<reference evidence="2" key="2">
    <citation type="journal article" date="2023" name="Science">
        <title>Genomic signatures of disease resistance in endangered staghorn corals.</title>
        <authorList>
            <person name="Vollmer S.V."/>
            <person name="Selwyn J.D."/>
            <person name="Despard B.A."/>
            <person name="Roesel C.L."/>
        </authorList>
    </citation>
    <scope>NUCLEOTIDE SEQUENCE</scope>
    <source>
        <strain evidence="2">K2</strain>
    </source>
</reference>
<evidence type="ECO:0000256" key="1">
    <source>
        <dbReference type="SAM" id="MobiDB-lite"/>
    </source>
</evidence>
<dbReference type="AlphaFoldDB" id="A0AAD9UR20"/>
<proteinExistence type="predicted"/>
<evidence type="ECO:0000313" key="3">
    <source>
        <dbReference type="Proteomes" id="UP001249851"/>
    </source>
</evidence>
<reference evidence="2" key="1">
    <citation type="journal article" date="2023" name="G3 (Bethesda)">
        <title>Whole genome assembly and annotation of the endangered Caribbean coral Acropora cervicornis.</title>
        <authorList>
            <person name="Selwyn J.D."/>
            <person name="Vollmer S.V."/>
        </authorList>
    </citation>
    <scope>NUCLEOTIDE SEQUENCE</scope>
    <source>
        <strain evidence="2">K2</strain>
    </source>
</reference>
<protein>
    <submittedName>
        <fullName evidence="2">Uncharacterized protein</fullName>
    </submittedName>
</protein>
<feature type="compositionally biased region" description="Basic and acidic residues" evidence="1">
    <location>
        <begin position="42"/>
        <end position="56"/>
    </location>
</feature>
<organism evidence="2 3">
    <name type="scientific">Acropora cervicornis</name>
    <name type="common">Staghorn coral</name>
    <dbReference type="NCBI Taxonomy" id="6130"/>
    <lineage>
        <taxon>Eukaryota</taxon>
        <taxon>Metazoa</taxon>
        <taxon>Cnidaria</taxon>
        <taxon>Anthozoa</taxon>
        <taxon>Hexacorallia</taxon>
        <taxon>Scleractinia</taxon>
        <taxon>Astrocoeniina</taxon>
        <taxon>Acroporidae</taxon>
        <taxon>Acropora</taxon>
    </lineage>
</organism>
<comment type="caution">
    <text evidence="2">The sequence shown here is derived from an EMBL/GenBank/DDBJ whole genome shotgun (WGS) entry which is preliminary data.</text>
</comment>